<evidence type="ECO:0000313" key="4">
    <source>
        <dbReference type="EMBL" id="KAB7786196.1"/>
    </source>
</evidence>
<protein>
    <recommendedName>
        <fullName evidence="6">DUF2384 domain-containing protein</fullName>
    </recommendedName>
</protein>
<dbReference type="Proteomes" id="UP000469949">
    <property type="component" value="Unassembled WGS sequence"/>
</dbReference>
<feature type="domain" description="Antitoxin Xre/MbcA/ParS-like toxin-binding" evidence="2">
    <location>
        <begin position="130"/>
        <end position="172"/>
    </location>
</feature>
<sequence length="175" mass="18748">MTDTTAKAVVKRRKSRGPDAPSGTHPGAHPGARPFAYLDLYRASPFDRIEVIKAGVPARTVKGFITALHLDQQVMFDALNLKTATVNKKAARDEALSAEDSERVVGLAKLVGQLEAMIQESGTAQDFDAPGWLSRWLREPLPALGGGKPLDLLDTMEGQALVSRALAQIQSGAYA</sequence>
<dbReference type="Pfam" id="PF09722">
    <property type="entry name" value="Xre_MbcA_ParS_C"/>
    <property type="match status" value="1"/>
</dbReference>
<dbReference type="EMBL" id="WEKV01000008">
    <property type="protein sequence ID" value="KAB7786196.1"/>
    <property type="molecule type" value="Genomic_DNA"/>
</dbReference>
<proteinExistence type="predicted"/>
<dbReference type="RefSeq" id="WP_152276574.1">
    <property type="nucleotide sequence ID" value="NZ_WEKV01000008.1"/>
</dbReference>
<evidence type="ECO:0000259" key="3">
    <source>
        <dbReference type="Pfam" id="PF20432"/>
    </source>
</evidence>
<reference evidence="4 5" key="1">
    <citation type="submission" date="2019-10" db="EMBL/GenBank/DDBJ databases">
        <title>Draft Genome Sequence of the Caffeine Degrading Methylotroph Methylorubrum populi PINKEL.</title>
        <authorList>
            <person name="Dawson S.C."/>
            <person name="Zhang X."/>
            <person name="Wright M.E."/>
            <person name="Sharma G."/>
            <person name="Langner J.T."/>
            <person name="Ditty J.L."/>
            <person name="Subuyuj G.A."/>
        </authorList>
    </citation>
    <scope>NUCLEOTIDE SEQUENCE [LARGE SCALE GENOMIC DNA]</scope>
    <source>
        <strain evidence="4 5">Pinkel</strain>
    </source>
</reference>
<feature type="region of interest" description="Disordered" evidence="1">
    <location>
        <begin position="1"/>
        <end position="31"/>
    </location>
</feature>
<comment type="caution">
    <text evidence="4">The sequence shown here is derived from an EMBL/GenBank/DDBJ whole genome shotgun (WGS) entry which is preliminary data.</text>
</comment>
<dbReference type="InterPro" id="IPR046847">
    <property type="entry name" value="Xre-like_HTH"/>
</dbReference>
<evidence type="ECO:0000313" key="5">
    <source>
        <dbReference type="Proteomes" id="UP000469949"/>
    </source>
</evidence>
<dbReference type="InterPro" id="IPR024467">
    <property type="entry name" value="Xre/MbcA/ParS-like_toxin-bd"/>
</dbReference>
<dbReference type="AlphaFoldDB" id="A0A833JA06"/>
<evidence type="ECO:0000259" key="2">
    <source>
        <dbReference type="Pfam" id="PF09722"/>
    </source>
</evidence>
<gene>
    <name evidence="4" type="ORF">F8B43_1597</name>
</gene>
<name>A0A833JA06_9HYPH</name>
<feature type="domain" description="Antitoxin Xre-like helix-turn-helix" evidence="3">
    <location>
        <begin position="47"/>
        <end position="108"/>
    </location>
</feature>
<evidence type="ECO:0008006" key="6">
    <source>
        <dbReference type="Google" id="ProtNLM"/>
    </source>
</evidence>
<dbReference type="Pfam" id="PF20432">
    <property type="entry name" value="Xre-like-HTH"/>
    <property type="match status" value="1"/>
</dbReference>
<dbReference type="GO" id="GO:0003677">
    <property type="term" value="F:DNA binding"/>
    <property type="evidence" value="ECO:0007669"/>
    <property type="project" value="InterPro"/>
</dbReference>
<organism evidence="4 5">
    <name type="scientific">Methylorubrum populi</name>
    <dbReference type="NCBI Taxonomy" id="223967"/>
    <lineage>
        <taxon>Bacteria</taxon>
        <taxon>Pseudomonadati</taxon>
        <taxon>Pseudomonadota</taxon>
        <taxon>Alphaproteobacteria</taxon>
        <taxon>Hyphomicrobiales</taxon>
        <taxon>Methylobacteriaceae</taxon>
        <taxon>Methylorubrum</taxon>
    </lineage>
</organism>
<evidence type="ECO:0000256" key="1">
    <source>
        <dbReference type="SAM" id="MobiDB-lite"/>
    </source>
</evidence>
<accession>A0A833JA06</accession>